<dbReference type="SUPFAM" id="SSF56214">
    <property type="entry name" value="4'-phosphopantetheinyl transferase"/>
    <property type="match status" value="1"/>
</dbReference>
<evidence type="ECO:0000256" key="2">
    <source>
        <dbReference type="ARBA" id="ARBA00010990"/>
    </source>
</evidence>
<evidence type="ECO:0000256" key="7">
    <source>
        <dbReference type="ARBA" id="ARBA00022832"/>
    </source>
</evidence>
<gene>
    <name evidence="11" type="primary">acpS</name>
    <name evidence="13" type="ORF">AS030_22215</name>
</gene>
<evidence type="ECO:0000256" key="5">
    <source>
        <dbReference type="ARBA" id="ARBA00022679"/>
    </source>
</evidence>
<evidence type="ECO:0000256" key="3">
    <source>
        <dbReference type="ARBA" id="ARBA00022490"/>
    </source>
</evidence>
<dbReference type="InterPro" id="IPR050559">
    <property type="entry name" value="P-Pant_transferase_sf"/>
</dbReference>
<name>A0A0V8IRH2_9BACL</name>
<dbReference type="EMBL" id="LNQN01000010">
    <property type="protein sequence ID" value="KSU77383.1"/>
    <property type="molecule type" value="Genomic_DNA"/>
</dbReference>
<dbReference type="NCBIfam" id="TIGR00556">
    <property type="entry name" value="pantethn_trn"/>
    <property type="match status" value="1"/>
</dbReference>
<keyword evidence="8 11" id="KW-0460">Magnesium</keyword>
<evidence type="ECO:0000256" key="9">
    <source>
        <dbReference type="ARBA" id="ARBA00023098"/>
    </source>
</evidence>
<dbReference type="GO" id="GO:0008897">
    <property type="term" value="F:holo-[acyl-carrier-protein] synthase activity"/>
    <property type="evidence" value="ECO:0007669"/>
    <property type="project" value="UniProtKB-UniRule"/>
</dbReference>
<organism evidence="13 14">
    <name type="scientific">Fictibacillus enclensis</name>
    <dbReference type="NCBI Taxonomy" id="1017270"/>
    <lineage>
        <taxon>Bacteria</taxon>
        <taxon>Bacillati</taxon>
        <taxon>Bacillota</taxon>
        <taxon>Bacilli</taxon>
        <taxon>Bacillales</taxon>
        <taxon>Fictibacillaceae</taxon>
        <taxon>Fictibacillus</taxon>
    </lineage>
</organism>
<comment type="function">
    <text evidence="11">Transfers the 4'-phosphopantetheine moiety from coenzyme A to a Ser of acyl-carrier-protein.</text>
</comment>
<keyword evidence="6 11" id="KW-0479">Metal-binding</keyword>
<feature type="binding site" evidence="11">
    <location>
        <position position="58"/>
    </location>
    <ligand>
        <name>Mg(2+)</name>
        <dbReference type="ChEBI" id="CHEBI:18420"/>
    </ligand>
</feature>
<dbReference type="EC" id="2.7.8.7" evidence="11"/>
<sequence>MIIGTGIDIVEITRIQEVCRKQHRFPERILTERELAVFEKLSGRRQAEFMAGRFAAKEAYAKALGTGIGRHLSWQDIEITKNDNGKPVIVAGSEARVHLSISHSKDFAVAQVILETVL</sequence>
<dbReference type="InterPro" id="IPR037143">
    <property type="entry name" value="4-PPantetheinyl_Trfase_dom_sf"/>
</dbReference>
<feature type="binding site" evidence="11">
    <location>
        <position position="8"/>
    </location>
    <ligand>
        <name>Mg(2+)</name>
        <dbReference type="ChEBI" id="CHEBI:18420"/>
    </ligand>
</feature>
<dbReference type="Pfam" id="PF01648">
    <property type="entry name" value="ACPS"/>
    <property type="match status" value="1"/>
</dbReference>
<comment type="caution">
    <text evidence="13">The sequence shown here is derived from an EMBL/GenBank/DDBJ whole genome shotgun (WGS) entry which is preliminary data.</text>
</comment>
<dbReference type="OrthoDB" id="517356at2"/>
<evidence type="ECO:0000256" key="11">
    <source>
        <dbReference type="HAMAP-Rule" id="MF_00101"/>
    </source>
</evidence>
<proteinExistence type="inferred from homology"/>
<dbReference type="PANTHER" id="PTHR12215:SF10">
    <property type="entry name" value="L-AMINOADIPATE-SEMIALDEHYDE DEHYDROGENASE-PHOSPHOPANTETHEINYL TRANSFERASE"/>
    <property type="match status" value="1"/>
</dbReference>
<comment type="similarity">
    <text evidence="11">Belongs to the P-Pant transferase superfamily. AcpS family.</text>
</comment>
<evidence type="ECO:0000256" key="1">
    <source>
        <dbReference type="ARBA" id="ARBA00001946"/>
    </source>
</evidence>
<dbReference type="NCBIfam" id="TIGR00516">
    <property type="entry name" value="acpS"/>
    <property type="match status" value="1"/>
</dbReference>
<dbReference type="InterPro" id="IPR002582">
    <property type="entry name" value="ACPS"/>
</dbReference>
<keyword evidence="5 11" id="KW-0808">Transferase</keyword>
<feature type="domain" description="4'-phosphopantetheinyl transferase" evidence="12">
    <location>
        <begin position="5"/>
        <end position="110"/>
    </location>
</feature>
<dbReference type="GO" id="GO:0005829">
    <property type="term" value="C:cytosol"/>
    <property type="evidence" value="ECO:0007669"/>
    <property type="project" value="TreeGrafter"/>
</dbReference>
<dbReference type="Proteomes" id="UP000054099">
    <property type="component" value="Unassembled WGS sequence"/>
</dbReference>
<evidence type="ECO:0000259" key="12">
    <source>
        <dbReference type="Pfam" id="PF01648"/>
    </source>
</evidence>
<accession>A0A0V8IRH2</accession>
<protein>
    <recommendedName>
        <fullName evidence="11">Holo-[acyl-carrier-protein] synthase</fullName>
        <shortName evidence="11">Holo-ACP synthase</shortName>
        <ecNumber evidence="11">2.7.8.7</ecNumber>
    </recommendedName>
    <alternativeName>
        <fullName evidence="11">4'-phosphopantetheinyl transferase AcpS</fullName>
    </alternativeName>
</protein>
<keyword evidence="4 11" id="KW-0444">Lipid biosynthesis</keyword>
<evidence type="ECO:0000313" key="13">
    <source>
        <dbReference type="EMBL" id="KSU77383.1"/>
    </source>
</evidence>
<keyword evidence="9 11" id="KW-0443">Lipid metabolism</keyword>
<dbReference type="PANTHER" id="PTHR12215">
    <property type="entry name" value="PHOSPHOPANTETHEINE TRANSFERASE"/>
    <property type="match status" value="1"/>
</dbReference>
<keyword evidence="7 11" id="KW-0276">Fatty acid metabolism</keyword>
<evidence type="ECO:0000256" key="8">
    <source>
        <dbReference type="ARBA" id="ARBA00022842"/>
    </source>
</evidence>
<keyword evidence="3 11" id="KW-0963">Cytoplasm</keyword>
<dbReference type="GO" id="GO:0006633">
    <property type="term" value="P:fatty acid biosynthetic process"/>
    <property type="evidence" value="ECO:0007669"/>
    <property type="project" value="UniProtKB-UniRule"/>
</dbReference>
<comment type="catalytic activity">
    <reaction evidence="11">
        <text>apo-[ACP] + CoA = holo-[ACP] + adenosine 3',5'-bisphosphate + H(+)</text>
        <dbReference type="Rhea" id="RHEA:12068"/>
        <dbReference type="Rhea" id="RHEA-COMP:9685"/>
        <dbReference type="Rhea" id="RHEA-COMP:9690"/>
        <dbReference type="ChEBI" id="CHEBI:15378"/>
        <dbReference type="ChEBI" id="CHEBI:29999"/>
        <dbReference type="ChEBI" id="CHEBI:57287"/>
        <dbReference type="ChEBI" id="CHEBI:58343"/>
        <dbReference type="ChEBI" id="CHEBI:64479"/>
        <dbReference type="EC" id="2.7.8.7"/>
    </reaction>
</comment>
<dbReference type="InterPro" id="IPR004568">
    <property type="entry name" value="Ppantetheine-prot_Trfase_dom"/>
</dbReference>
<dbReference type="GO" id="GO:0019878">
    <property type="term" value="P:lysine biosynthetic process via aminoadipic acid"/>
    <property type="evidence" value="ECO:0007669"/>
    <property type="project" value="TreeGrafter"/>
</dbReference>
<keyword evidence="14" id="KW-1185">Reference proteome</keyword>
<dbReference type="Gene3D" id="3.90.470.20">
    <property type="entry name" value="4'-phosphopantetheinyl transferase domain"/>
    <property type="match status" value="1"/>
</dbReference>
<comment type="cofactor">
    <cofactor evidence="1 11">
        <name>Mg(2+)</name>
        <dbReference type="ChEBI" id="CHEBI:18420"/>
    </cofactor>
</comment>
<keyword evidence="10 11" id="KW-0275">Fatty acid biosynthesis</keyword>
<comment type="similarity">
    <text evidence="2">Belongs to the P-Pant transferase superfamily. Gsp/Sfp/HetI/AcpT family.</text>
</comment>
<comment type="subcellular location">
    <subcellularLocation>
        <location evidence="11">Cytoplasm</location>
    </subcellularLocation>
</comment>
<dbReference type="GO" id="GO:0000287">
    <property type="term" value="F:magnesium ion binding"/>
    <property type="evidence" value="ECO:0007669"/>
    <property type="project" value="UniProtKB-UniRule"/>
</dbReference>
<evidence type="ECO:0000256" key="10">
    <source>
        <dbReference type="ARBA" id="ARBA00023160"/>
    </source>
</evidence>
<dbReference type="HAMAP" id="MF_00101">
    <property type="entry name" value="AcpS"/>
    <property type="match status" value="1"/>
</dbReference>
<evidence type="ECO:0000256" key="4">
    <source>
        <dbReference type="ARBA" id="ARBA00022516"/>
    </source>
</evidence>
<reference evidence="13 14" key="1">
    <citation type="journal article" date="2014" name="Antonie Van Leeuwenhoek">
        <title>Fictibacillus enclensis sp. nov., isolated from marine sediment.</title>
        <authorList>
            <person name="Dastager S.G."/>
            <person name="Mawlankar R."/>
            <person name="Srinivasan K."/>
            <person name="Tang S.K."/>
            <person name="Lee J.C."/>
            <person name="Ramana V.V."/>
            <person name="Shouche Y.S."/>
        </authorList>
    </citation>
    <scope>NUCLEOTIDE SEQUENCE [LARGE SCALE GENOMIC DNA]</scope>
    <source>
        <strain evidence="13 14">NIO-1003</strain>
    </source>
</reference>
<dbReference type="AlphaFoldDB" id="A0A0V8IRH2"/>
<dbReference type="RefSeq" id="WP_061975870.1">
    <property type="nucleotide sequence ID" value="NZ_FMAV01000008.1"/>
</dbReference>
<dbReference type="InterPro" id="IPR008278">
    <property type="entry name" value="4-PPantetheinyl_Trfase_dom"/>
</dbReference>
<evidence type="ECO:0000313" key="14">
    <source>
        <dbReference type="Proteomes" id="UP000054099"/>
    </source>
</evidence>
<evidence type="ECO:0000256" key="6">
    <source>
        <dbReference type="ARBA" id="ARBA00022723"/>
    </source>
</evidence>